<protein>
    <submittedName>
        <fullName evidence="6">Nucleolar protein,Nop52-domain-containing protein</fullName>
    </submittedName>
</protein>
<evidence type="ECO:0000256" key="2">
    <source>
        <dbReference type="ARBA" id="ARBA00006374"/>
    </source>
</evidence>
<proteinExistence type="inferred from homology"/>
<evidence type="ECO:0000256" key="1">
    <source>
        <dbReference type="ARBA" id="ARBA00004123"/>
    </source>
</evidence>
<evidence type="ECO:0000313" key="7">
    <source>
        <dbReference type="Proteomes" id="UP000311382"/>
    </source>
</evidence>
<keyword evidence="7" id="KW-1185">Reference proteome</keyword>
<reference evidence="6 7" key="1">
    <citation type="submission" date="2019-03" db="EMBL/GenBank/DDBJ databases">
        <title>Rhodosporidium diobovatum UCD-FST 08-225 genome sequencing, assembly, and annotation.</title>
        <authorList>
            <person name="Fakankun I.U."/>
            <person name="Fristensky B."/>
            <person name="Levin D.B."/>
        </authorList>
    </citation>
    <scope>NUCLEOTIDE SEQUENCE [LARGE SCALE GENOMIC DNA]</scope>
    <source>
        <strain evidence="6 7">UCD-FST 08-225</strain>
    </source>
</reference>
<evidence type="ECO:0000256" key="5">
    <source>
        <dbReference type="SAM" id="MobiDB-lite"/>
    </source>
</evidence>
<comment type="caution">
    <text evidence="6">The sequence shown here is derived from an EMBL/GenBank/DDBJ whole genome shotgun (WGS) entry which is preliminary data.</text>
</comment>
<comment type="subcellular location">
    <subcellularLocation>
        <location evidence="1">Nucleus</location>
    </subcellularLocation>
</comment>
<comment type="similarity">
    <text evidence="2">Belongs to the RRP1 family.</text>
</comment>
<dbReference type="GO" id="GO:0030688">
    <property type="term" value="C:preribosome, small subunit precursor"/>
    <property type="evidence" value="ECO:0007669"/>
    <property type="project" value="InterPro"/>
</dbReference>
<gene>
    <name evidence="6" type="ORF">DMC30DRAFT_386988</name>
</gene>
<keyword evidence="4" id="KW-0539">Nucleus</keyword>
<evidence type="ECO:0000256" key="4">
    <source>
        <dbReference type="ARBA" id="ARBA00023242"/>
    </source>
</evidence>
<feature type="region of interest" description="Disordered" evidence="5">
    <location>
        <begin position="312"/>
        <end position="338"/>
    </location>
</feature>
<accession>A0A5C5G8A7</accession>
<dbReference type="GO" id="GO:0006364">
    <property type="term" value="P:rRNA processing"/>
    <property type="evidence" value="ECO:0007669"/>
    <property type="project" value="UniProtKB-KW"/>
</dbReference>
<evidence type="ECO:0000256" key="3">
    <source>
        <dbReference type="ARBA" id="ARBA00022552"/>
    </source>
</evidence>
<name>A0A5C5G8A7_9BASI</name>
<dbReference type="Pfam" id="PF05997">
    <property type="entry name" value="Nop52"/>
    <property type="match status" value="1"/>
</dbReference>
<dbReference type="EMBL" id="SOZI01000002">
    <property type="protein sequence ID" value="TNY24622.1"/>
    <property type="molecule type" value="Genomic_DNA"/>
</dbReference>
<dbReference type="InterPro" id="IPR010301">
    <property type="entry name" value="RRP1"/>
</dbReference>
<dbReference type="OrthoDB" id="2019504at2759"/>
<dbReference type="AlphaFoldDB" id="A0A5C5G8A7"/>
<evidence type="ECO:0000313" key="6">
    <source>
        <dbReference type="EMBL" id="TNY24622.1"/>
    </source>
</evidence>
<feature type="region of interest" description="Disordered" evidence="5">
    <location>
        <begin position="1"/>
        <end position="51"/>
    </location>
</feature>
<sequence length="397" mass="44230">MPAETTKRPLAATDAHPPAKKAKKRASSSGGAPSSSTPPLGKFLASSEKPVRDKAVASLSRFLSAGRIASRPVDGAAEDDEDAEQQQKEEELPVGELKWDEEWTVDARLAPDEMAKLWKGIFYCFWMSDKPLVQQALAQTLADLALDVRPKSRTRNGRVERTRAALCYLRGFWNAIVSEWGGMDRHRLDKFLLLIRRFVHVGFRLLEREGWDEHAVREYNEVLTGPGGPLHVTDPKVLHTLAYHLADIYDDEIERTCAAHLPSSSDDAPAPPRTVPLVLLLDPICHTLAICPTKVMFARFTDNVFSPLLEAFLPPKPDPRKNQKRKKNDPPPPARQEYPGMLACAKLDGEGEGEAAGPALARAVMRRLFEEGGKEDTNETNRRRIYEFVAKSGVELE</sequence>
<dbReference type="Proteomes" id="UP000311382">
    <property type="component" value="Unassembled WGS sequence"/>
</dbReference>
<dbReference type="PANTHER" id="PTHR13026">
    <property type="entry name" value="NNP-1 PROTEIN NOVEL NUCLEAR PROTEIN 1 NOP52"/>
    <property type="match status" value="1"/>
</dbReference>
<dbReference type="PANTHER" id="PTHR13026:SF0">
    <property type="entry name" value="RIBOSOMAL RNA PROCESSING 1B"/>
    <property type="match status" value="1"/>
</dbReference>
<feature type="region of interest" description="Disordered" evidence="5">
    <location>
        <begin position="71"/>
        <end position="93"/>
    </location>
</feature>
<organism evidence="6 7">
    <name type="scientific">Rhodotorula diobovata</name>
    <dbReference type="NCBI Taxonomy" id="5288"/>
    <lineage>
        <taxon>Eukaryota</taxon>
        <taxon>Fungi</taxon>
        <taxon>Dikarya</taxon>
        <taxon>Basidiomycota</taxon>
        <taxon>Pucciniomycotina</taxon>
        <taxon>Microbotryomycetes</taxon>
        <taxon>Sporidiobolales</taxon>
        <taxon>Sporidiobolaceae</taxon>
        <taxon>Rhodotorula</taxon>
    </lineage>
</organism>
<keyword evidence="3" id="KW-0698">rRNA processing</keyword>
<dbReference type="GO" id="GO:0005634">
    <property type="term" value="C:nucleus"/>
    <property type="evidence" value="ECO:0007669"/>
    <property type="project" value="UniProtKB-SubCell"/>
</dbReference>
<feature type="compositionally biased region" description="Low complexity" evidence="5">
    <location>
        <begin position="27"/>
        <end position="39"/>
    </location>
</feature>
<dbReference type="STRING" id="5288.A0A5C5G8A7"/>